<evidence type="ECO:0000313" key="3">
    <source>
        <dbReference type="EMBL" id="NHK99402.1"/>
    </source>
</evidence>
<dbReference type="InterPro" id="IPR015421">
    <property type="entry name" value="PyrdxlP-dep_Trfase_major"/>
</dbReference>
<dbReference type="PANTHER" id="PTHR30244">
    <property type="entry name" value="TRANSAMINASE"/>
    <property type="match status" value="1"/>
</dbReference>
<keyword evidence="2" id="KW-0663">Pyridoxal phosphate</keyword>
<organism evidence="3 4">
    <name type="scientific">Rubrivivax benzoatilyticus</name>
    <dbReference type="NCBI Taxonomy" id="316997"/>
    <lineage>
        <taxon>Bacteria</taxon>
        <taxon>Pseudomonadati</taxon>
        <taxon>Pseudomonadota</taxon>
        <taxon>Betaproteobacteria</taxon>
        <taxon>Burkholderiales</taxon>
        <taxon>Sphaerotilaceae</taxon>
        <taxon>Rubrivivax</taxon>
    </lineage>
</organism>
<name>A0ABX0HZW3_9BURK</name>
<protein>
    <recommendedName>
        <fullName evidence="5">DegT/DnrJ/EryC1/StrS aminotransferase family protein</fullName>
    </recommendedName>
</protein>
<evidence type="ECO:0000256" key="1">
    <source>
        <dbReference type="ARBA" id="ARBA00037999"/>
    </source>
</evidence>
<gene>
    <name evidence="3" type="ORF">G7087_13535</name>
</gene>
<dbReference type="RefSeq" id="WP_029718592.1">
    <property type="nucleotide sequence ID" value="NZ_JAAOCD010000006.1"/>
</dbReference>
<sequence>MSLDYDRFDPAACGFPRPRVPVLAPLTPAQLGAPRPAPATPRRHYARGRYALQAAYTLAGVGRGGALLAPAYHCRTMLDGALALGAEVVPYPLTPELHPDLDGLRRAAAACRTRPAAVLATHYFGLPRDIAALAAWCRDEGLALVEDCSHALVEADPGAPGRAPLGATGRWAVSSPYKFFPCPDGGWLWANGGAPLPAPPRAAGLADEARGLRQAWAQWRRPPVAPDAAALEAAFAALAPGEPGRDWLEHDGGTSADYRGADAGRAGLRVSRWIERRSTLAPLVQARRRHYAQWVDALAGLPGLRPLLPALPAHVAPYMVPVLVDEPAALFPPLKRLGLPIWRWDDMAVSGCEVSRRYRQGLFHLPCHQALDAAAMAWMTGAVRRAARRAPP</sequence>
<comment type="similarity">
    <text evidence="1 2">Belongs to the DegT/DnrJ/EryC1 family.</text>
</comment>
<comment type="caution">
    <text evidence="3">The sequence shown here is derived from an EMBL/GenBank/DDBJ whole genome shotgun (WGS) entry which is preliminary data.</text>
</comment>
<dbReference type="SUPFAM" id="SSF53383">
    <property type="entry name" value="PLP-dependent transferases"/>
    <property type="match status" value="1"/>
</dbReference>
<dbReference type="Proteomes" id="UP000802098">
    <property type="component" value="Unassembled WGS sequence"/>
</dbReference>
<keyword evidence="4" id="KW-1185">Reference proteome</keyword>
<evidence type="ECO:0008006" key="5">
    <source>
        <dbReference type="Google" id="ProtNLM"/>
    </source>
</evidence>
<accession>A0ABX0HZW3</accession>
<evidence type="ECO:0000256" key="2">
    <source>
        <dbReference type="RuleBase" id="RU004508"/>
    </source>
</evidence>
<dbReference type="Gene3D" id="3.40.640.10">
    <property type="entry name" value="Type I PLP-dependent aspartate aminotransferase-like (Major domain)"/>
    <property type="match status" value="1"/>
</dbReference>
<dbReference type="PANTHER" id="PTHR30244:SF34">
    <property type="entry name" value="DTDP-4-AMINO-4,6-DIDEOXYGALACTOSE TRANSAMINASE"/>
    <property type="match status" value="1"/>
</dbReference>
<evidence type="ECO:0000313" key="4">
    <source>
        <dbReference type="Proteomes" id="UP000802098"/>
    </source>
</evidence>
<dbReference type="EMBL" id="JAAOCD010000006">
    <property type="protein sequence ID" value="NHK99402.1"/>
    <property type="molecule type" value="Genomic_DNA"/>
</dbReference>
<dbReference type="InterPro" id="IPR000653">
    <property type="entry name" value="DegT/StrS_aminotransferase"/>
</dbReference>
<dbReference type="InterPro" id="IPR015424">
    <property type="entry name" value="PyrdxlP-dep_Trfase"/>
</dbReference>
<proteinExistence type="inferred from homology"/>
<reference evidence="3 4" key="1">
    <citation type="submission" date="2020-03" db="EMBL/GenBank/DDBJ databases">
        <title>Rubrivivax benzoatilyticus JA2 (sequenced after 10 years sub-culturing).</title>
        <authorList>
            <person name="Gupta D."/>
            <person name="Chintalapati S."/>
            <person name="Chintalapati V.R."/>
        </authorList>
    </citation>
    <scope>NUCLEOTIDE SEQUENCE [LARGE SCALE GENOMIC DNA]</scope>
    <source>
        <strain evidence="3 4">JA2-Mal</strain>
    </source>
</reference>
<dbReference type="Pfam" id="PF01041">
    <property type="entry name" value="DegT_DnrJ_EryC1"/>
    <property type="match status" value="1"/>
</dbReference>